<dbReference type="PANTHER" id="PTHR30042">
    <property type="entry name" value="POTASSIUM-TRANSPORTING ATPASE C CHAIN"/>
    <property type="match status" value="1"/>
</dbReference>
<keyword evidence="3 11" id="KW-0633">Potassium transport</keyword>
<keyword evidence="6 11" id="KW-0067">ATP-binding</keyword>
<evidence type="ECO:0000313" key="13">
    <source>
        <dbReference type="Proteomes" id="UP001597322"/>
    </source>
</evidence>
<dbReference type="PIRSF" id="PIRSF001296">
    <property type="entry name" value="K_ATPase_KdpC"/>
    <property type="match status" value="1"/>
</dbReference>
<evidence type="ECO:0000256" key="9">
    <source>
        <dbReference type="ARBA" id="ARBA00023065"/>
    </source>
</evidence>
<dbReference type="Proteomes" id="UP001597322">
    <property type="component" value="Unassembled WGS sequence"/>
</dbReference>
<evidence type="ECO:0000256" key="7">
    <source>
        <dbReference type="ARBA" id="ARBA00022958"/>
    </source>
</evidence>
<comment type="function">
    <text evidence="11">Part of the high-affinity ATP-driven potassium transport (or Kdp) system, which catalyzes the hydrolysis of ATP coupled with the electrogenic transport of potassium into the cytoplasm. This subunit acts as a catalytic chaperone that increases the ATP-binding affinity of the ATP-hydrolyzing subunit KdpB by the formation of a transient KdpB/KdpC/ATP ternary complex.</text>
</comment>
<evidence type="ECO:0000256" key="6">
    <source>
        <dbReference type="ARBA" id="ARBA00022840"/>
    </source>
</evidence>
<dbReference type="HAMAP" id="MF_00276">
    <property type="entry name" value="KdpC"/>
    <property type="match status" value="1"/>
</dbReference>
<proteinExistence type="inferred from homology"/>
<comment type="subcellular location">
    <subcellularLocation>
        <location evidence="11">Cell membrane</location>
        <topology evidence="11">Single-pass membrane protein</topology>
    </subcellularLocation>
</comment>
<organism evidence="12 13">
    <name type="scientific">Rhizobium helianthi</name>
    <dbReference type="NCBI Taxonomy" id="1132695"/>
    <lineage>
        <taxon>Bacteria</taxon>
        <taxon>Pseudomonadati</taxon>
        <taxon>Pseudomonadota</taxon>
        <taxon>Alphaproteobacteria</taxon>
        <taxon>Hyphomicrobiales</taxon>
        <taxon>Rhizobiaceae</taxon>
        <taxon>Rhizobium/Agrobacterium group</taxon>
        <taxon>Rhizobium</taxon>
    </lineage>
</organism>
<keyword evidence="1 11" id="KW-0813">Transport</keyword>
<evidence type="ECO:0000256" key="11">
    <source>
        <dbReference type="HAMAP-Rule" id="MF_00276"/>
    </source>
</evidence>
<evidence type="ECO:0000313" key="12">
    <source>
        <dbReference type="EMBL" id="MFD1747471.1"/>
    </source>
</evidence>
<sequence length="189" mass="19984">MLNHLRPAFVLVFLMTGLTGLAFPLAITRISQAAMPFTANGSLIEQKGTVIGSRLIGQNFVSDRYFWPRPSATSPYAYNAASSSGSNLGATSAKLRDRINGEVERLASTGISRPVPADAVTASGSGLDPHISPAFARAQVERVAKARGLEQGKVSALVEQHIEAPAYGIIGEPRINVLELNLALDAMAL</sequence>
<dbReference type="RefSeq" id="WP_377404812.1">
    <property type="nucleotide sequence ID" value="NZ_JBHUEQ010000039.1"/>
</dbReference>
<gene>
    <name evidence="11 12" type="primary">kdpC</name>
    <name evidence="12" type="ORF">ACFSE1_18535</name>
</gene>
<dbReference type="NCBIfam" id="NF001454">
    <property type="entry name" value="PRK00315.1"/>
    <property type="match status" value="1"/>
</dbReference>
<comment type="subunit">
    <text evidence="11">The system is composed of three essential subunits: KdpA, KdpB and KdpC.</text>
</comment>
<evidence type="ECO:0000256" key="4">
    <source>
        <dbReference type="ARBA" id="ARBA00022692"/>
    </source>
</evidence>
<keyword evidence="4 11" id="KW-0812">Transmembrane</keyword>
<evidence type="ECO:0000256" key="2">
    <source>
        <dbReference type="ARBA" id="ARBA00022475"/>
    </source>
</evidence>
<dbReference type="InterPro" id="IPR003820">
    <property type="entry name" value="KdpC"/>
</dbReference>
<evidence type="ECO:0000256" key="3">
    <source>
        <dbReference type="ARBA" id="ARBA00022538"/>
    </source>
</evidence>
<name>A0ABW4M806_9HYPH</name>
<evidence type="ECO:0000256" key="8">
    <source>
        <dbReference type="ARBA" id="ARBA00022989"/>
    </source>
</evidence>
<evidence type="ECO:0000256" key="1">
    <source>
        <dbReference type="ARBA" id="ARBA00022448"/>
    </source>
</evidence>
<accession>A0ABW4M806</accession>
<protein>
    <recommendedName>
        <fullName evidence="11">Potassium-transporting ATPase KdpC subunit</fullName>
    </recommendedName>
    <alternativeName>
        <fullName evidence="11">ATP phosphohydrolase [potassium-transporting] C chain</fullName>
    </alternativeName>
    <alternativeName>
        <fullName evidence="11">Potassium-binding and translocating subunit C</fullName>
    </alternativeName>
    <alternativeName>
        <fullName evidence="11">Potassium-translocating ATPase C chain</fullName>
    </alternativeName>
</protein>
<keyword evidence="9 11" id="KW-0406">Ion transport</keyword>
<evidence type="ECO:0000256" key="5">
    <source>
        <dbReference type="ARBA" id="ARBA00022741"/>
    </source>
</evidence>
<dbReference type="PANTHER" id="PTHR30042:SF2">
    <property type="entry name" value="POTASSIUM-TRANSPORTING ATPASE KDPC SUBUNIT"/>
    <property type="match status" value="1"/>
</dbReference>
<keyword evidence="13" id="KW-1185">Reference proteome</keyword>
<keyword evidence="10 11" id="KW-0472">Membrane</keyword>
<comment type="similarity">
    <text evidence="11">Belongs to the KdpC family.</text>
</comment>
<keyword evidence="7 11" id="KW-0630">Potassium</keyword>
<evidence type="ECO:0000256" key="10">
    <source>
        <dbReference type="ARBA" id="ARBA00023136"/>
    </source>
</evidence>
<keyword evidence="2 11" id="KW-1003">Cell membrane</keyword>
<comment type="caution">
    <text evidence="12">The sequence shown here is derived from an EMBL/GenBank/DDBJ whole genome shotgun (WGS) entry which is preliminary data.</text>
</comment>
<dbReference type="EMBL" id="JBHUEQ010000039">
    <property type="protein sequence ID" value="MFD1747471.1"/>
    <property type="molecule type" value="Genomic_DNA"/>
</dbReference>
<dbReference type="NCBIfam" id="TIGR00681">
    <property type="entry name" value="kdpC"/>
    <property type="match status" value="1"/>
</dbReference>
<dbReference type="Pfam" id="PF02669">
    <property type="entry name" value="KdpC"/>
    <property type="match status" value="1"/>
</dbReference>
<keyword evidence="5 11" id="KW-0547">Nucleotide-binding</keyword>
<reference evidence="13" key="1">
    <citation type="journal article" date="2019" name="Int. J. Syst. Evol. Microbiol.">
        <title>The Global Catalogue of Microorganisms (GCM) 10K type strain sequencing project: providing services to taxonomists for standard genome sequencing and annotation.</title>
        <authorList>
            <consortium name="The Broad Institute Genomics Platform"/>
            <consortium name="The Broad Institute Genome Sequencing Center for Infectious Disease"/>
            <person name="Wu L."/>
            <person name="Ma J."/>
        </authorList>
    </citation>
    <scope>NUCLEOTIDE SEQUENCE [LARGE SCALE GENOMIC DNA]</scope>
    <source>
        <strain evidence="13">CG52</strain>
    </source>
</reference>
<keyword evidence="8 11" id="KW-1133">Transmembrane helix</keyword>